<dbReference type="OrthoDB" id="148878at2"/>
<dbReference type="AlphaFoldDB" id="A0A1M7AD00"/>
<dbReference type="PANTHER" id="PTHR38008">
    <property type="entry name" value="HEMOLYSIN-RELATED"/>
    <property type="match status" value="1"/>
</dbReference>
<name>A0A1M7AD00_9GAMM</name>
<keyword evidence="1" id="KW-0732">Signal</keyword>
<dbReference type="EMBL" id="FRAL01000013">
    <property type="protein sequence ID" value="SHL40536.1"/>
    <property type="molecule type" value="Genomic_DNA"/>
</dbReference>
<dbReference type="PANTHER" id="PTHR38008:SF2">
    <property type="entry name" value="HEMOLYSIN"/>
    <property type="match status" value="1"/>
</dbReference>
<sequence length="77" mass="8597">MRLRYFSLFLPFALAACASHEEAPKAGMANPASVYCEEQGGTLEIKQNADGQYGMCALPDGTQIEEWDLYRRDHPSK</sequence>
<feature type="chain" id="PRO_5009923649" description="Hemolysin" evidence="1">
    <location>
        <begin position="19"/>
        <end position="77"/>
    </location>
</feature>
<dbReference type="Pfam" id="PF03891">
    <property type="entry name" value="DUF333"/>
    <property type="match status" value="1"/>
</dbReference>
<dbReference type="PROSITE" id="PS51257">
    <property type="entry name" value="PROKAR_LIPOPROTEIN"/>
    <property type="match status" value="1"/>
</dbReference>
<dbReference type="Proteomes" id="UP000184248">
    <property type="component" value="Unassembled WGS sequence"/>
</dbReference>
<dbReference type="InterPro" id="IPR005590">
    <property type="entry name" value="DUF333"/>
</dbReference>
<gene>
    <name evidence="2" type="ORF">SAMN05192556_11324</name>
</gene>
<accession>A0A1M7AD00</accession>
<evidence type="ECO:0000313" key="2">
    <source>
        <dbReference type="EMBL" id="SHL40536.1"/>
    </source>
</evidence>
<evidence type="ECO:0000313" key="3">
    <source>
        <dbReference type="Proteomes" id="UP000184248"/>
    </source>
</evidence>
<protein>
    <recommendedName>
        <fullName evidence="4">Hemolysin</fullName>
    </recommendedName>
</protein>
<feature type="signal peptide" evidence="1">
    <location>
        <begin position="1"/>
        <end position="18"/>
    </location>
</feature>
<reference evidence="3" key="1">
    <citation type="submission" date="2016-11" db="EMBL/GenBank/DDBJ databases">
        <authorList>
            <person name="Varghese N."/>
            <person name="Submissions S."/>
        </authorList>
    </citation>
    <scope>NUCLEOTIDE SEQUENCE [LARGE SCALE GENOMIC DNA]</scope>
    <source>
        <strain evidence="3">ALO Sharm</strain>
    </source>
</reference>
<organism evidence="2 3">
    <name type="scientific">Halomonas caseinilytica</name>
    <dbReference type="NCBI Taxonomy" id="438744"/>
    <lineage>
        <taxon>Bacteria</taxon>
        <taxon>Pseudomonadati</taxon>
        <taxon>Pseudomonadota</taxon>
        <taxon>Gammaproteobacteria</taxon>
        <taxon>Oceanospirillales</taxon>
        <taxon>Halomonadaceae</taxon>
        <taxon>Halomonas</taxon>
    </lineage>
</organism>
<evidence type="ECO:0000256" key="1">
    <source>
        <dbReference type="SAM" id="SignalP"/>
    </source>
</evidence>
<dbReference type="RefSeq" id="WP_073292249.1">
    <property type="nucleotide sequence ID" value="NZ_FRAL01000013.1"/>
</dbReference>
<keyword evidence="3" id="KW-1185">Reference proteome</keyword>
<proteinExistence type="predicted"/>
<evidence type="ECO:0008006" key="4">
    <source>
        <dbReference type="Google" id="ProtNLM"/>
    </source>
</evidence>